<protein>
    <submittedName>
        <fullName evidence="5">ABC transporter ATP-binding protein</fullName>
    </submittedName>
</protein>
<proteinExistence type="predicted"/>
<dbReference type="PROSITE" id="PS50893">
    <property type="entry name" value="ABC_TRANSPORTER_2"/>
    <property type="match status" value="1"/>
</dbReference>
<dbReference type="SMART" id="SM00382">
    <property type="entry name" value="AAA"/>
    <property type="match status" value="1"/>
</dbReference>
<evidence type="ECO:0000259" key="4">
    <source>
        <dbReference type="PROSITE" id="PS50893"/>
    </source>
</evidence>
<accession>A0A344L543</accession>
<dbReference type="Pfam" id="PF12399">
    <property type="entry name" value="BCA_ABC_TP_C"/>
    <property type="match status" value="1"/>
</dbReference>
<reference evidence="5 6" key="1">
    <citation type="submission" date="2016-04" db="EMBL/GenBank/DDBJ databases">
        <title>Complete genome sequence and analysis of deep-sea sediment isolate, Amycolatopsis sp. WP1.</title>
        <authorList>
            <person name="Wang H."/>
            <person name="Chen S."/>
            <person name="Wu Q."/>
        </authorList>
    </citation>
    <scope>NUCLEOTIDE SEQUENCE [LARGE SCALE GENOMIC DNA]</scope>
    <source>
        <strain evidence="5 6">WP1</strain>
    </source>
</reference>
<gene>
    <name evidence="5" type="ORF">A4R43_11890</name>
</gene>
<keyword evidence="3 5" id="KW-0067">ATP-binding</keyword>
<dbReference type="Proteomes" id="UP000250434">
    <property type="component" value="Chromosome"/>
</dbReference>
<dbReference type="GO" id="GO:0005886">
    <property type="term" value="C:plasma membrane"/>
    <property type="evidence" value="ECO:0007669"/>
    <property type="project" value="TreeGrafter"/>
</dbReference>
<evidence type="ECO:0000256" key="3">
    <source>
        <dbReference type="ARBA" id="ARBA00022840"/>
    </source>
</evidence>
<name>A0A344L543_9PSEU</name>
<keyword evidence="2" id="KW-0547">Nucleotide-binding</keyword>
<evidence type="ECO:0000256" key="2">
    <source>
        <dbReference type="ARBA" id="ARBA00022741"/>
    </source>
</evidence>
<dbReference type="GO" id="GO:0016887">
    <property type="term" value="F:ATP hydrolysis activity"/>
    <property type="evidence" value="ECO:0007669"/>
    <property type="project" value="InterPro"/>
</dbReference>
<dbReference type="Gene3D" id="3.40.50.300">
    <property type="entry name" value="P-loop containing nucleotide triphosphate hydrolases"/>
    <property type="match status" value="1"/>
</dbReference>
<sequence length="264" mass="28191">MTIASPSPLLELDRITVRFGGLVALREVTMAVPPATVVGVIGPNGAGKTTLFNVICGFVRPEQGTLRWRGDPLRNHSPRELAGLGIARTLQGLGLFAGLTVLENVLAGAQKHATAQGFANLFGTRKAARDEASLTAKARHVLHELGVDQHAGAFPRMLPYGVQKRVALARALVSEPAMLLLDEPASGLSGAEIDELAERIRRFTDTTSVVVVEHHMDLVMRVCDHIVVLNFGEVIADGTPAEVRADPLVTEAYLGAETEETSRA</sequence>
<keyword evidence="6" id="KW-1185">Reference proteome</keyword>
<organism evidence="5 6">
    <name type="scientific">Amycolatopsis albispora</name>
    <dbReference type="NCBI Taxonomy" id="1804986"/>
    <lineage>
        <taxon>Bacteria</taxon>
        <taxon>Bacillati</taxon>
        <taxon>Actinomycetota</taxon>
        <taxon>Actinomycetes</taxon>
        <taxon>Pseudonocardiales</taxon>
        <taxon>Pseudonocardiaceae</taxon>
        <taxon>Amycolatopsis</taxon>
    </lineage>
</organism>
<dbReference type="InterPro" id="IPR051120">
    <property type="entry name" value="ABC_AA/LPS_Transport"/>
</dbReference>
<dbReference type="SUPFAM" id="SSF52540">
    <property type="entry name" value="P-loop containing nucleoside triphosphate hydrolases"/>
    <property type="match status" value="1"/>
</dbReference>
<dbReference type="OrthoDB" id="8724465at2"/>
<evidence type="ECO:0000313" key="5">
    <source>
        <dbReference type="EMBL" id="AXB43167.1"/>
    </source>
</evidence>
<dbReference type="InterPro" id="IPR003593">
    <property type="entry name" value="AAA+_ATPase"/>
</dbReference>
<dbReference type="RefSeq" id="WP_113692412.1">
    <property type="nucleotide sequence ID" value="NZ_CP015163.1"/>
</dbReference>
<dbReference type="PANTHER" id="PTHR45772:SF4">
    <property type="entry name" value="ABC TRANSPORTER ATP-BINDING PROTEIN"/>
    <property type="match status" value="1"/>
</dbReference>
<keyword evidence="1" id="KW-0813">Transport</keyword>
<dbReference type="GO" id="GO:0005524">
    <property type="term" value="F:ATP binding"/>
    <property type="evidence" value="ECO:0007669"/>
    <property type="project" value="UniProtKB-KW"/>
</dbReference>
<dbReference type="InterPro" id="IPR027417">
    <property type="entry name" value="P-loop_NTPase"/>
</dbReference>
<dbReference type="PANTHER" id="PTHR45772">
    <property type="entry name" value="CONSERVED COMPONENT OF ABC TRANSPORTER FOR NATURAL AMINO ACIDS-RELATED"/>
    <property type="match status" value="1"/>
</dbReference>
<feature type="domain" description="ABC transporter" evidence="4">
    <location>
        <begin position="10"/>
        <end position="256"/>
    </location>
</feature>
<dbReference type="InterPro" id="IPR032823">
    <property type="entry name" value="BCA_ABC_TP_C"/>
</dbReference>
<dbReference type="CDD" id="cd03219">
    <property type="entry name" value="ABC_Mj1267_LivG_branched"/>
    <property type="match status" value="1"/>
</dbReference>
<dbReference type="Pfam" id="PF00005">
    <property type="entry name" value="ABC_tran"/>
    <property type="match status" value="1"/>
</dbReference>
<dbReference type="EMBL" id="CP015163">
    <property type="protein sequence ID" value="AXB43167.1"/>
    <property type="molecule type" value="Genomic_DNA"/>
</dbReference>
<evidence type="ECO:0000256" key="1">
    <source>
        <dbReference type="ARBA" id="ARBA00022448"/>
    </source>
</evidence>
<dbReference type="AlphaFoldDB" id="A0A344L543"/>
<dbReference type="InterPro" id="IPR003439">
    <property type="entry name" value="ABC_transporter-like_ATP-bd"/>
</dbReference>
<evidence type="ECO:0000313" key="6">
    <source>
        <dbReference type="Proteomes" id="UP000250434"/>
    </source>
</evidence>
<dbReference type="KEGG" id="aab:A4R43_11890"/>